<dbReference type="Gene3D" id="1.10.10.10">
    <property type="entry name" value="Winged helix-like DNA-binding domain superfamily/Winged helix DNA-binding domain"/>
    <property type="match status" value="1"/>
</dbReference>
<dbReference type="AlphaFoldDB" id="A0A366IHB4"/>
<accession>A0A366IHB4</accession>
<evidence type="ECO:0000313" key="7">
    <source>
        <dbReference type="Proteomes" id="UP000253509"/>
    </source>
</evidence>
<gene>
    <name evidence="6" type="ORF">DFO65_10654</name>
</gene>
<dbReference type="PANTHER" id="PTHR30346:SF0">
    <property type="entry name" value="HCA OPERON TRANSCRIPTIONAL ACTIVATOR HCAR"/>
    <property type="match status" value="1"/>
</dbReference>
<dbReference type="PRINTS" id="PR00039">
    <property type="entry name" value="HTHLYSR"/>
</dbReference>
<comment type="caution">
    <text evidence="6">The sequence shown here is derived from an EMBL/GenBank/DDBJ whole genome shotgun (WGS) entry which is preliminary data.</text>
</comment>
<dbReference type="Gene3D" id="3.40.190.10">
    <property type="entry name" value="Periplasmic binding protein-like II"/>
    <property type="match status" value="2"/>
</dbReference>
<dbReference type="GO" id="GO:0032993">
    <property type="term" value="C:protein-DNA complex"/>
    <property type="evidence" value="ECO:0007669"/>
    <property type="project" value="TreeGrafter"/>
</dbReference>
<reference evidence="6 7" key="1">
    <citation type="submission" date="2018-06" db="EMBL/GenBank/DDBJ databases">
        <title>Freshwater and sediment microbial communities from various areas in North America, analyzing microbe dynamics in response to fracking.</title>
        <authorList>
            <person name="Lamendella R."/>
        </authorList>
    </citation>
    <scope>NUCLEOTIDE SEQUENCE [LARGE SCALE GENOMIC DNA]</scope>
    <source>
        <strain evidence="6 7">3b_TX</strain>
    </source>
</reference>
<dbReference type="SUPFAM" id="SSF53850">
    <property type="entry name" value="Periplasmic binding protein-like II"/>
    <property type="match status" value="1"/>
</dbReference>
<comment type="similarity">
    <text evidence="1">Belongs to the LysR transcriptional regulatory family.</text>
</comment>
<organism evidence="6 7">
    <name type="scientific">Brevibacterium celere</name>
    <dbReference type="NCBI Taxonomy" id="225845"/>
    <lineage>
        <taxon>Bacteria</taxon>
        <taxon>Bacillati</taxon>
        <taxon>Actinomycetota</taxon>
        <taxon>Actinomycetes</taxon>
        <taxon>Micrococcales</taxon>
        <taxon>Brevibacteriaceae</taxon>
        <taxon>Brevibacterium</taxon>
    </lineage>
</organism>
<dbReference type="GO" id="GO:0003700">
    <property type="term" value="F:DNA-binding transcription factor activity"/>
    <property type="evidence" value="ECO:0007669"/>
    <property type="project" value="InterPro"/>
</dbReference>
<dbReference type="Proteomes" id="UP000253509">
    <property type="component" value="Unassembled WGS sequence"/>
</dbReference>
<evidence type="ECO:0000259" key="5">
    <source>
        <dbReference type="PROSITE" id="PS50931"/>
    </source>
</evidence>
<evidence type="ECO:0000313" key="6">
    <source>
        <dbReference type="EMBL" id="RBP71211.1"/>
    </source>
</evidence>
<dbReference type="SUPFAM" id="SSF46785">
    <property type="entry name" value="Winged helix' DNA-binding domain"/>
    <property type="match status" value="1"/>
</dbReference>
<evidence type="ECO:0000256" key="4">
    <source>
        <dbReference type="ARBA" id="ARBA00023163"/>
    </source>
</evidence>
<proteinExistence type="inferred from homology"/>
<evidence type="ECO:0000256" key="1">
    <source>
        <dbReference type="ARBA" id="ARBA00009437"/>
    </source>
</evidence>
<keyword evidence="4" id="KW-0804">Transcription</keyword>
<dbReference type="GO" id="GO:0003677">
    <property type="term" value="F:DNA binding"/>
    <property type="evidence" value="ECO:0007669"/>
    <property type="project" value="UniProtKB-KW"/>
</dbReference>
<evidence type="ECO:0000256" key="3">
    <source>
        <dbReference type="ARBA" id="ARBA00023125"/>
    </source>
</evidence>
<dbReference type="Pfam" id="PF00126">
    <property type="entry name" value="HTH_1"/>
    <property type="match status" value="1"/>
</dbReference>
<dbReference type="RefSeq" id="WP_181778695.1">
    <property type="nucleotide sequence ID" value="NZ_QNSB01000006.1"/>
</dbReference>
<dbReference type="PROSITE" id="PS50931">
    <property type="entry name" value="HTH_LYSR"/>
    <property type="match status" value="1"/>
</dbReference>
<sequence length="305" mass="32972">MNGVNYTFDQLRSFLVLSEELNFGRAAKVLSITQPPLTRQIRKLERSLGFDLFVRHRNGVELTRAGLEFREGAYRIFTAARAAQDSAAAQAKATEVTVRVGFTGLGAVMVLPTLLSRLARTHPRIRITVVEAVSPEQYDLLDRGELDLGVVRPLGSTAGIDLHRMSAEPLVVALPAGRGPEGTGPISPGDLRGLAMIAFDRKRSPLLARFTDDWADRYQLEVSAKVSQVLPGVALAASGLGFSVAPASVMSMDFAGVDYRRIVTTPDTEPPVLPLAVAEAKEGGNPAAADVRRVLVEIGREFDER</sequence>
<evidence type="ECO:0000256" key="2">
    <source>
        <dbReference type="ARBA" id="ARBA00023015"/>
    </source>
</evidence>
<keyword evidence="2" id="KW-0805">Transcription regulation</keyword>
<protein>
    <submittedName>
        <fullName evidence="6">DNA-binding transcriptional LysR family regulator</fullName>
    </submittedName>
</protein>
<dbReference type="PANTHER" id="PTHR30346">
    <property type="entry name" value="TRANSCRIPTIONAL DUAL REGULATOR HCAR-RELATED"/>
    <property type="match status" value="1"/>
</dbReference>
<keyword evidence="3 6" id="KW-0238">DNA-binding</keyword>
<dbReference type="InterPro" id="IPR036388">
    <property type="entry name" value="WH-like_DNA-bd_sf"/>
</dbReference>
<dbReference type="Pfam" id="PF03466">
    <property type="entry name" value="LysR_substrate"/>
    <property type="match status" value="1"/>
</dbReference>
<dbReference type="CDD" id="cd08414">
    <property type="entry name" value="PBP2_LTTR_aromatics_like"/>
    <property type="match status" value="1"/>
</dbReference>
<dbReference type="InterPro" id="IPR005119">
    <property type="entry name" value="LysR_subst-bd"/>
</dbReference>
<dbReference type="EMBL" id="QNSB01000006">
    <property type="protein sequence ID" value="RBP71211.1"/>
    <property type="molecule type" value="Genomic_DNA"/>
</dbReference>
<dbReference type="InterPro" id="IPR000847">
    <property type="entry name" value="LysR_HTH_N"/>
</dbReference>
<dbReference type="InterPro" id="IPR036390">
    <property type="entry name" value="WH_DNA-bd_sf"/>
</dbReference>
<feature type="domain" description="HTH lysR-type" evidence="5">
    <location>
        <begin position="6"/>
        <end position="63"/>
    </location>
</feature>
<name>A0A366IHB4_9MICO</name>
<keyword evidence="7" id="KW-1185">Reference proteome</keyword>